<sequence>MSRVFNQEEKVKLTKLIEEGMQVKQEIGDLNAGLKDTVKALSEELEIKPAMLNKAISVAFKAGLHDEQAKLEELETILATVGKTQ</sequence>
<evidence type="ECO:0000313" key="1">
    <source>
        <dbReference type="EMBL" id="SVE17902.1"/>
    </source>
</evidence>
<dbReference type="InterPro" id="IPR020313">
    <property type="entry name" value="Double-stranded_DNA-bd"/>
</dbReference>
<organism evidence="1">
    <name type="scientific">marine metagenome</name>
    <dbReference type="NCBI Taxonomy" id="408172"/>
    <lineage>
        <taxon>unclassified sequences</taxon>
        <taxon>metagenomes</taxon>
        <taxon>ecological metagenomes</taxon>
    </lineage>
</organism>
<accession>A0A383BD61</accession>
<dbReference type="Pfam" id="PF11126">
    <property type="entry name" value="Phage_DsbA"/>
    <property type="match status" value="1"/>
</dbReference>
<gene>
    <name evidence="1" type="ORF">METZ01_LOCUS470756</name>
</gene>
<dbReference type="EMBL" id="UINC01199465">
    <property type="protein sequence ID" value="SVE17902.1"/>
    <property type="molecule type" value="Genomic_DNA"/>
</dbReference>
<protein>
    <submittedName>
        <fullName evidence="1">Uncharacterized protein</fullName>
    </submittedName>
</protein>
<dbReference type="AlphaFoldDB" id="A0A383BD61"/>
<name>A0A383BD61_9ZZZZ</name>
<proteinExistence type="predicted"/>
<reference evidence="1" key="1">
    <citation type="submission" date="2018-05" db="EMBL/GenBank/DDBJ databases">
        <authorList>
            <person name="Lanie J.A."/>
            <person name="Ng W.-L."/>
            <person name="Kazmierczak K.M."/>
            <person name="Andrzejewski T.M."/>
            <person name="Davidsen T.M."/>
            <person name="Wayne K.J."/>
            <person name="Tettelin H."/>
            <person name="Glass J.I."/>
            <person name="Rusch D."/>
            <person name="Podicherti R."/>
            <person name="Tsui H.-C.T."/>
            <person name="Winkler M.E."/>
        </authorList>
    </citation>
    <scope>NUCLEOTIDE SEQUENCE</scope>
</reference>